<feature type="compositionally biased region" description="Low complexity" evidence="1">
    <location>
        <begin position="222"/>
        <end position="233"/>
    </location>
</feature>
<feature type="region of interest" description="Disordered" evidence="1">
    <location>
        <begin position="1079"/>
        <end position="1108"/>
    </location>
</feature>
<gene>
    <name evidence="5" type="ORF">SEMRO_1277_G258710.1</name>
</gene>
<feature type="compositionally biased region" description="Acidic residues" evidence="1">
    <location>
        <begin position="952"/>
        <end position="970"/>
    </location>
</feature>
<feature type="region of interest" description="Disordered" evidence="1">
    <location>
        <begin position="1017"/>
        <end position="1036"/>
    </location>
</feature>
<dbReference type="EMBL" id="CAICTM010001275">
    <property type="protein sequence ID" value="CAB9522204.1"/>
    <property type="molecule type" value="Genomic_DNA"/>
</dbReference>
<keyword evidence="6" id="KW-1185">Reference proteome</keyword>
<feature type="compositionally biased region" description="Low complexity" evidence="1">
    <location>
        <begin position="287"/>
        <end position="317"/>
    </location>
</feature>
<feature type="domain" description="Rho termination factor-like N-terminal" evidence="4">
    <location>
        <begin position="1042"/>
        <end position="1081"/>
    </location>
</feature>
<dbReference type="SMART" id="SM00959">
    <property type="entry name" value="Rho_N"/>
    <property type="match status" value="3"/>
</dbReference>
<feature type="compositionally biased region" description="Low complexity" evidence="1">
    <location>
        <begin position="165"/>
        <end position="186"/>
    </location>
</feature>
<feature type="domain" description="SAP" evidence="3">
    <location>
        <begin position="977"/>
        <end position="1013"/>
    </location>
</feature>
<feature type="region of interest" description="Disordered" evidence="1">
    <location>
        <begin position="579"/>
        <end position="611"/>
    </location>
</feature>
<keyword evidence="2" id="KW-0472">Membrane</keyword>
<accession>A0A9N8ELF1</accession>
<dbReference type="Gene3D" id="1.10.720.30">
    <property type="entry name" value="SAP domain"/>
    <property type="match status" value="1"/>
</dbReference>
<keyword evidence="2" id="KW-0812">Transmembrane</keyword>
<evidence type="ECO:0000256" key="2">
    <source>
        <dbReference type="SAM" id="Phobius"/>
    </source>
</evidence>
<feature type="region of interest" description="Disordered" evidence="1">
    <location>
        <begin position="160"/>
        <end position="383"/>
    </location>
</feature>
<dbReference type="SMART" id="SM00513">
    <property type="entry name" value="SAP"/>
    <property type="match status" value="3"/>
</dbReference>
<feature type="compositionally biased region" description="Polar residues" evidence="1">
    <location>
        <begin position="362"/>
        <end position="374"/>
    </location>
</feature>
<dbReference type="InterPro" id="IPR003034">
    <property type="entry name" value="SAP_dom"/>
</dbReference>
<dbReference type="InterPro" id="IPR036361">
    <property type="entry name" value="SAP_dom_sf"/>
</dbReference>
<feature type="domain" description="Rho termination factor-like N-terminal" evidence="4">
    <location>
        <begin position="976"/>
        <end position="1017"/>
    </location>
</feature>
<name>A0A9N8ELF1_9STRA</name>
<feature type="compositionally biased region" description="Low complexity" evidence="1">
    <location>
        <begin position="241"/>
        <end position="275"/>
    </location>
</feature>
<dbReference type="Proteomes" id="UP001153069">
    <property type="component" value="Unassembled WGS sequence"/>
</dbReference>
<evidence type="ECO:0000259" key="3">
    <source>
        <dbReference type="SMART" id="SM00513"/>
    </source>
</evidence>
<feature type="compositionally biased region" description="Polar residues" evidence="1">
    <location>
        <begin position="879"/>
        <end position="895"/>
    </location>
</feature>
<feature type="compositionally biased region" description="Low complexity" evidence="1">
    <location>
        <begin position="324"/>
        <end position="356"/>
    </location>
</feature>
<feature type="domain" description="Rho termination factor-like N-terminal" evidence="4">
    <location>
        <begin position="1107"/>
        <end position="1146"/>
    </location>
</feature>
<evidence type="ECO:0000313" key="5">
    <source>
        <dbReference type="EMBL" id="CAB9522204.1"/>
    </source>
</evidence>
<reference evidence="5" key="1">
    <citation type="submission" date="2020-06" db="EMBL/GenBank/DDBJ databases">
        <authorList>
            <consortium name="Plant Systems Biology data submission"/>
        </authorList>
    </citation>
    <scope>NUCLEOTIDE SEQUENCE</scope>
    <source>
        <strain evidence="5">D6</strain>
    </source>
</reference>
<feature type="region of interest" description="Disordered" evidence="1">
    <location>
        <begin position="847"/>
        <end position="896"/>
    </location>
</feature>
<feature type="compositionally biased region" description="Polar residues" evidence="1">
    <location>
        <begin position="1079"/>
        <end position="1088"/>
    </location>
</feature>
<sequence length="1146" mass="125508">MDLVWFEMTYGFDSPAWNPSVEEVDAVVCFTNDWMRDRVVAYLGQDEITGRNVFRRQAVELRVVSHYMDWDLAGDDQLVVTLFAYIQDKSNGEVVDPSTSFRAFELTSEDATAYVTNYVWNIVDTNNLFYYTNRIEVRARLNEPIPSNDEIKLQKSICEKDETRSPTASPIQAAQATPAPTSLPAQDTTPESPAGPPDNENNNPSPSGVPGGDINFPPLPDTNPTSSTSSTPEPATPPTSAPTAQETTAETPQQPTTGAPTTDTPTESPTDRPTTLEPTAAPIAVVPESTPEPTTGTSSTQPPSVAPPTATDTTETTATDDDTNTNNNADSNSNNEESPSETAAPATTPTTNDNPSFVIGGPNNNNQDESTASQGGPPATDGTTISTVAWRMVFHWPQTTTMTDIIREPTRTEMVHVLCQFQRFLEKRLEQATQYAPIAVELTEATWKLSNATSMVVNFVSNSYYVLSEEGGLYDHVPPNVVVASMQQDEQIQEQQYLMGYIRNETTTGNNNNVIDNIVHEATHLEIQPWALCSKLPPGRLRVAVCSAKTLVDPSADILGIRLDLETIPSEFEGYGQELLGPRPCEARTSPPRNSTNGSGGGSDSDSDDEREMYNTRAPLAYQDVQKRAYRLEVSFTVSNLDGITSPTDVNRTGLDVAFPWFVAGLMEEFYGGSVGRRYLRVGRNLYDGPVRLSYVQNSAWVDSIESMDCIGDNVHPDLICHQVLGVYSLVADPIRITRRALQASQQQTVTAGNTPWQVLVLQETYKRIHDGTFYGVLKTKAPETPLLIGTIPPPESGGGMGALYALMAVCIALALCICCLVRMLMLSKQRREEEWKRRLSRQKSKLNLNDDDDLSTTSKQRPNKRKSKKHDDDDQKASNKTIDTTGSTNPSTPTEFMDEDAVLAYYEDLAQDEDIDSNPSDDRKQEKDKKGKDAASETETDTENNYKNVSMDEDWGDSNDKSDNDDESSITEHPDYEQMKVSDLQKLCQAQGISTAGMFEKREMVNALQALNSKSGSSTALNVGSGGVEGEPSNANAEIPDYEQMKVSELRKLCQAQGISTAGMFEKREMVDALQALNSKSNSTTPNSGRGGMGGESSNGDAEIPDFDQLKVSELRKLCQAQGISTAGMFEKREMVDALQAKHGT</sequence>
<dbReference type="InterPro" id="IPR011112">
    <property type="entry name" value="Rho-like_N"/>
</dbReference>
<dbReference type="Pfam" id="PF02037">
    <property type="entry name" value="SAP"/>
    <property type="match status" value="1"/>
</dbReference>
<evidence type="ECO:0000259" key="4">
    <source>
        <dbReference type="SMART" id="SM00959"/>
    </source>
</evidence>
<dbReference type="AlphaFoldDB" id="A0A9N8ELF1"/>
<feature type="domain" description="SAP" evidence="3">
    <location>
        <begin position="1108"/>
        <end position="1144"/>
    </location>
</feature>
<feature type="region of interest" description="Disordered" evidence="1">
    <location>
        <begin position="912"/>
        <end position="979"/>
    </location>
</feature>
<protein>
    <submittedName>
        <fullName evidence="5">Uncharacterized protein</fullName>
    </submittedName>
</protein>
<feature type="domain" description="SAP" evidence="3">
    <location>
        <begin position="1043"/>
        <end position="1079"/>
    </location>
</feature>
<feature type="compositionally biased region" description="Basic and acidic residues" evidence="1">
    <location>
        <begin position="921"/>
        <end position="936"/>
    </location>
</feature>
<dbReference type="GO" id="GO:0006353">
    <property type="term" value="P:DNA-templated transcription termination"/>
    <property type="evidence" value="ECO:0007669"/>
    <property type="project" value="InterPro"/>
</dbReference>
<feature type="transmembrane region" description="Helical" evidence="2">
    <location>
        <begin position="802"/>
        <end position="822"/>
    </location>
</feature>
<evidence type="ECO:0000256" key="1">
    <source>
        <dbReference type="SAM" id="MobiDB-lite"/>
    </source>
</evidence>
<comment type="caution">
    <text evidence="5">The sequence shown here is derived from an EMBL/GenBank/DDBJ whole genome shotgun (WGS) entry which is preliminary data.</text>
</comment>
<organism evidence="5 6">
    <name type="scientific">Seminavis robusta</name>
    <dbReference type="NCBI Taxonomy" id="568900"/>
    <lineage>
        <taxon>Eukaryota</taxon>
        <taxon>Sar</taxon>
        <taxon>Stramenopiles</taxon>
        <taxon>Ochrophyta</taxon>
        <taxon>Bacillariophyta</taxon>
        <taxon>Bacillariophyceae</taxon>
        <taxon>Bacillariophycidae</taxon>
        <taxon>Naviculales</taxon>
        <taxon>Naviculaceae</taxon>
        <taxon>Seminavis</taxon>
    </lineage>
</organism>
<feature type="compositionally biased region" description="Low complexity" evidence="1">
    <location>
        <begin position="197"/>
        <end position="206"/>
    </location>
</feature>
<keyword evidence="2" id="KW-1133">Transmembrane helix</keyword>
<proteinExistence type="predicted"/>
<evidence type="ECO:0000313" key="6">
    <source>
        <dbReference type="Proteomes" id="UP001153069"/>
    </source>
</evidence>